<keyword evidence="3" id="KW-1185">Reference proteome</keyword>
<sequence>MSERTSVEVPLEDLLSVFGDLEEYVVSLDRILSRVSFGGDPAVLVGYVADRDVFRRVAFARRRLTELLEPVVDPEVLDRVAGEAYIYSD</sequence>
<dbReference type="EMBL" id="JACHKF010000001">
    <property type="protein sequence ID" value="MBB6570707.1"/>
    <property type="molecule type" value="Genomic_DNA"/>
</dbReference>
<reference evidence="1 4" key="2">
    <citation type="submission" date="2020-08" db="EMBL/GenBank/DDBJ databases">
        <title>Sequencing the genomes of 1000 actinobacteria strains.</title>
        <authorList>
            <person name="Klenk H.-P."/>
        </authorList>
    </citation>
    <scope>NUCLEOTIDE SEQUENCE [LARGE SCALE GENOMIC DNA]</scope>
    <source>
        <strain evidence="1 4">DSM 15626</strain>
    </source>
</reference>
<organism evidence="2 3">
    <name type="scientific">Kribbella sandramycini</name>
    <dbReference type="NCBI Taxonomy" id="60450"/>
    <lineage>
        <taxon>Bacteria</taxon>
        <taxon>Bacillati</taxon>
        <taxon>Actinomycetota</taxon>
        <taxon>Actinomycetes</taxon>
        <taxon>Propionibacteriales</taxon>
        <taxon>Kribbellaceae</taxon>
        <taxon>Kribbella</taxon>
    </lineage>
</organism>
<gene>
    <name evidence="1" type="ORF">HNR71_006344</name>
    <name evidence="2" type="ORF">HPO96_26740</name>
</gene>
<protein>
    <submittedName>
        <fullName evidence="2">Uncharacterized protein</fullName>
    </submittedName>
</protein>
<evidence type="ECO:0000313" key="2">
    <source>
        <dbReference type="EMBL" id="NOL43851.1"/>
    </source>
</evidence>
<accession>A0A7Y4P1M4</accession>
<evidence type="ECO:0000313" key="4">
    <source>
        <dbReference type="Proteomes" id="UP000553957"/>
    </source>
</evidence>
<dbReference type="RefSeq" id="WP_171677094.1">
    <property type="nucleotide sequence ID" value="NZ_BAAAGT010000011.1"/>
</dbReference>
<evidence type="ECO:0000313" key="1">
    <source>
        <dbReference type="EMBL" id="MBB6570707.1"/>
    </source>
</evidence>
<evidence type="ECO:0000313" key="3">
    <source>
        <dbReference type="Proteomes" id="UP000534306"/>
    </source>
</evidence>
<dbReference type="EMBL" id="JABJRC010000007">
    <property type="protein sequence ID" value="NOL43851.1"/>
    <property type="molecule type" value="Genomic_DNA"/>
</dbReference>
<dbReference type="AlphaFoldDB" id="A0A7Y4P1M4"/>
<dbReference type="Proteomes" id="UP000553957">
    <property type="component" value="Unassembled WGS sequence"/>
</dbReference>
<comment type="caution">
    <text evidence="2">The sequence shown here is derived from an EMBL/GenBank/DDBJ whole genome shotgun (WGS) entry which is preliminary data.</text>
</comment>
<name>A0A7Y4P1M4_9ACTN</name>
<proteinExistence type="predicted"/>
<reference evidence="2 3" key="1">
    <citation type="submission" date="2020-05" db="EMBL/GenBank/DDBJ databases">
        <title>Genome sequence of Kribbella sandramycini ATCC 39419.</title>
        <authorList>
            <person name="Maclea K.S."/>
            <person name="Fair J.L."/>
        </authorList>
    </citation>
    <scope>NUCLEOTIDE SEQUENCE [LARGE SCALE GENOMIC DNA]</scope>
    <source>
        <strain evidence="2 3">ATCC 39419</strain>
    </source>
</reference>
<dbReference type="Proteomes" id="UP000534306">
    <property type="component" value="Unassembled WGS sequence"/>
</dbReference>